<evidence type="ECO:0000259" key="4">
    <source>
        <dbReference type="Pfam" id="PF13649"/>
    </source>
</evidence>
<keyword evidence="6" id="KW-1185">Reference proteome</keyword>
<dbReference type="Proteomes" id="UP000265845">
    <property type="component" value="Unassembled WGS sequence"/>
</dbReference>
<dbReference type="InterPro" id="IPR041698">
    <property type="entry name" value="Methyltransf_25"/>
</dbReference>
<dbReference type="GO" id="GO:0032259">
    <property type="term" value="P:methylation"/>
    <property type="evidence" value="ECO:0007669"/>
    <property type="project" value="UniProtKB-KW"/>
</dbReference>
<organism evidence="5 6">
    <name type="scientific">Henriciella algicola</name>
    <dbReference type="NCBI Taxonomy" id="1608422"/>
    <lineage>
        <taxon>Bacteria</taxon>
        <taxon>Pseudomonadati</taxon>
        <taxon>Pseudomonadota</taxon>
        <taxon>Alphaproteobacteria</taxon>
        <taxon>Hyphomonadales</taxon>
        <taxon>Hyphomonadaceae</taxon>
        <taxon>Henriciella</taxon>
    </lineage>
</organism>
<evidence type="ECO:0000313" key="5">
    <source>
        <dbReference type="EMBL" id="RIJ27571.1"/>
    </source>
</evidence>
<feature type="region of interest" description="Disordered" evidence="3">
    <location>
        <begin position="1"/>
        <end position="20"/>
    </location>
</feature>
<evidence type="ECO:0000256" key="2">
    <source>
        <dbReference type="ARBA" id="ARBA00022679"/>
    </source>
</evidence>
<keyword evidence="2 5" id="KW-0808">Transferase</keyword>
<dbReference type="CDD" id="cd02440">
    <property type="entry name" value="AdoMet_MTases"/>
    <property type="match status" value="1"/>
</dbReference>
<dbReference type="AlphaFoldDB" id="A0A399RAV7"/>
<dbReference type="Pfam" id="PF13649">
    <property type="entry name" value="Methyltransf_25"/>
    <property type="match status" value="1"/>
</dbReference>
<comment type="caution">
    <text evidence="5">The sequence shown here is derived from an EMBL/GenBank/DDBJ whole genome shotgun (WGS) entry which is preliminary data.</text>
</comment>
<dbReference type="OrthoDB" id="9777638at2"/>
<dbReference type="PANTHER" id="PTHR43861:SF1">
    <property type="entry name" value="TRANS-ACONITATE 2-METHYLTRANSFERASE"/>
    <property type="match status" value="1"/>
</dbReference>
<sequence length="281" mass="30032">MSQAEDIRAQQKSHWDGAGGETWVDAQSVMDAMFEGIESRLAASAAQSGASRILDTGCGTGAVTLAAAKAAQSAHLTGIDISGPMLALARSRASAAGLDAEFIKADAETHDFGDNHFDLMISRFGVMFFADPVKAFSNLKSAATDGAILHLYAWRSPADNPFMSAGTRAAAPFLDEMPKREKNAPGQFGFEDRDYVHSILKDAGWTGIDITPEDVPCSFPVSELPLFLDRLGPLPRLLEMNPQADEDAVRAAVREAYGAYIDGDEVRYTAGCWSIKAKAPA</sequence>
<reference evidence="5 6" key="1">
    <citation type="submission" date="2018-08" db="EMBL/GenBank/DDBJ databases">
        <title>Henriciella mobilis sp. nov., isolated from seawater.</title>
        <authorList>
            <person name="Cheng H."/>
            <person name="Wu Y.-H."/>
            <person name="Xu X.-W."/>
            <person name="Guo L.-L."/>
        </authorList>
    </citation>
    <scope>NUCLEOTIDE SEQUENCE [LARGE SCALE GENOMIC DNA]</scope>
    <source>
        <strain evidence="5 6">CCUG67844</strain>
    </source>
</reference>
<evidence type="ECO:0000313" key="6">
    <source>
        <dbReference type="Proteomes" id="UP000265845"/>
    </source>
</evidence>
<dbReference type="PANTHER" id="PTHR43861">
    <property type="entry name" value="TRANS-ACONITATE 2-METHYLTRANSFERASE-RELATED"/>
    <property type="match status" value="1"/>
</dbReference>
<dbReference type="EMBL" id="QWGA01000008">
    <property type="protein sequence ID" value="RIJ27571.1"/>
    <property type="molecule type" value="Genomic_DNA"/>
</dbReference>
<protein>
    <submittedName>
        <fullName evidence="5">Class I SAM-dependent methyltransferase</fullName>
    </submittedName>
</protein>
<accession>A0A399RAV7</accession>
<dbReference type="SUPFAM" id="SSF53335">
    <property type="entry name" value="S-adenosyl-L-methionine-dependent methyltransferases"/>
    <property type="match status" value="1"/>
</dbReference>
<proteinExistence type="predicted"/>
<dbReference type="InterPro" id="IPR029063">
    <property type="entry name" value="SAM-dependent_MTases_sf"/>
</dbReference>
<evidence type="ECO:0000256" key="3">
    <source>
        <dbReference type="SAM" id="MobiDB-lite"/>
    </source>
</evidence>
<name>A0A399RAV7_9PROT</name>
<keyword evidence="1 5" id="KW-0489">Methyltransferase</keyword>
<evidence type="ECO:0000256" key="1">
    <source>
        <dbReference type="ARBA" id="ARBA00022603"/>
    </source>
</evidence>
<feature type="domain" description="Methyltransferase" evidence="4">
    <location>
        <begin position="53"/>
        <end position="142"/>
    </location>
</feature>
<dbReference type="GO" id="GO:0008168">
    <property type="term" value="F:methyltransferase activity"/>
    <property type="evidence" value="ECO:0007669"/>
    <property type="project" value="UniProtKB-KW"/>
</dbReference>
<gene>
    <name evidence="5" type="ORF">D1222_14345</name>
</gene>
<feature type="compositionally biased region" description="Basic and acidic residues" evidence="3">
    <location>
        <begin position="1"/>
        <end position="15"/>
    </location>
</feature>
<dbReference type="Gene3D" id="3.40.50.150">
    <property type="entry name" value="Vaccinia Virus protein VP39"/>
    <property type="match status" value="1"/>
</dbReference>
<dbReference type="RefSeq" id="WP_119454948.1">
    <property type="nucleotide sequence ID" value="NZ_QWGA01000008.1"/>
</dbReference>